<dbReference type="PROSITE" id="PS50181">
    <property type="entry name" value="FBOX"/>
    <property type="match status" value="1"/>
</dbReference>
<proteinExistence type="predicted"/>
<dbReference type="AlphaFoldDB" id="A0A093V841"/>
<feature type="domain" description="F-box" evidence="6">
    <location>
        <begin position="5"/>
        <end position="58"/>
    </location>
</feature>
<dbReference type="GO" id="GO:0046872">
    <property type="term" value="F:metal ion binding"/>
    <property type="evidence" value="ECO:0007669"/>
    <property type="project" value="UniProtKB-KW"/>
</dbReference>
<dbReference type="InterPro" id="IPR051607">
    <property type="entry name" value="Metallo-dep_hydrolases"/>
</dbReference>
<reference evidence="7" key="2">
    <citation type="journal article" date="2014" name="PLoS Genet.">
        <title>Signature gene expression reveals novel clues to the molecular mechanisms of dimorphic transition in Penicillium marneffei.</title>
        <authorList>
            <person name="Yang E."/>
            <person name="Wang G."/>
            <person name="Cai J."/>
            <person name="Woo P.C."/>
            <person name="Lau S.K."/>
            <person name="Yuen K.-Y."/>
            <person name="Chow W.-N."/>
            <person name="Lin X."/>
        </authorList>
    </citation>
    <scope>NUCLEOTIDE SEQUENCE</scope>
    <source>
        <strain evidence="7">PM1</strain>
    </source>
</reference>
<keyword evidence="5" id="KW-1133">Transmembrane helix</keyword>
<dbReference type="InterPro" id="IPR011059">
    <property type="entry name" value="Metal-dep_hydrolase_composite"/>
</dbReference>
<organism evidence="7">
    <name type="scientific">Talaromyces marneffei PM1</name>
    <dbReference type="NCBI Taxonomy" id="1077442"/>
    <lineage>
        <taxon>Eukaryota</taxon>
        <taxon>Fungi</taxon>
        <taxon>Dikarya</taxon>
        <taxon>Ascomycota</taxon>
        <taxon>Pezizomycotina</taxon>
        <taxon>Eurotiomycetes</taxon>
        <taxon>Eurotiomycetidae</taxon>
        <taxon>Eurotiales</taxon>
        <taxon>Trichocomaceae</taxon>
        <taxon>Talaromyces</taxon>
        <taxon>Talaromyces sect. Talaromyces</taxon>
    </lineage>
</organism>
<comment type="caution">
    <text evidence="7">The sequence shown here is derived from an EMBL/GenBank/DDBJ whole genome shotgun (WGS) entry which is preliminary data.</text>
</comment>
<dbReference type="PANTHER" id="PTHR11271:SF37">
    <property type="entry name" value="FAMILY PROTEIN, PUTATIVE (AFU_ORTHOLOGUE AFUA_4G00460)-RELATED"/>
    <property type="match status" value="1"/>
</dbReference>
<gene>
    <name evidence="7" type="ORF">GQ26_0111060</name>
</gene>
<dbReference type="SUPFAM" id="SSF81383">
    <property type="entry name" value="F-box domain"/>
    <property type="match status" value="1"/>
</dbReference>
<dbReference type="GO" id="GO:0019239">
    <property type="term" value="F:deaminase activity"/>
    <property type="evidence" value="ECO:0007669"/>
    <property type="project" value="TreeGrafter"/>
</dbReference>
<dbReference type="SUPFAM" id="SSF51338">
    <property type="entry name" value="Composite domain of metallo-dependent hydrolases"/>
    <property type="match status" value="1"/>
</dbReference>
<reference key="1">
    <citation type="journal article" date="2014" name="PLoS Genet.">
        <title>Signature Gene Expression Reveals Novel Clues to the Molecular Mechanisms of Dimorphic Transition in Penicillium marneffei.</title>
        <authorList>
            <person name="Yang E."/>
            <person name="Wang G."/>
            <person name="Cai J."/>
            <person name="Woo P.C."/>
            <person name="Lau S.K."/>
            <person name="Yuen K.-Y."/>
            <person name="Chow W.-N."/>
            <person name="Lin X."/>
        </authorList>
    </citation>
    <scope>NUCLEOTIDE SEQUENCE [LARGE SCALE GENOMIC DNA]</scope>
    <source>
        <strain>PM1</strain>
    </source>
</reference>
<feature type="transmembrane region" description="Helical" evidence="5">
    <location>
        <begin position="132"/>
        <end position="149"/>
    </location>
</feature>
<evidence type="ECO:0000256" key="2">
    <source>
        <dbReference type="ARBA" id="ARBA00022723"/>
    </source>
</evidence>
<evidence type="ECO:0000256" key="4">
    <source>
        <dbReference type="ARBA" id="ARBA00022833"/>
    </source>
</evidence>
<dbReference type="HOGENOM" id="CLU_676492_0_0_1"/>
<dbReference type="Gene3D" id="2.30.40.10">
    <property type="entry name" value="Urease, subunit C, domain 1"/>
    <property type="match status" value="1"/>
</dbReference>
<dbReference type="Pfam" id="PF01979">
    <property type="entry name" value="Amidohydro_1"/>
    <property type="match status" value="1"/>
</dbReference>
<evidence type="ECO:0000256" key="1">
    <source>
        <dbReference type="ARBA" id="ARBA00001947"/>
    </source>
</evidence>
<dbReference type="GO" id="GO:0005829">
    <property type="term" value="C:cytosol"/>
    <property type="evidence" value="ECO:0007669"/>
    <property type="project" value="TreeGrafter"/>
</dbReference>
<dbReference type="InterPro" id="IPR001810">
    <property type="entry name" value="F-box_dom"/>
</dbReference>
<comment type="cofactor">
    <cofactor evidence="1">
        <name>Zn(2+)</name>
        <dbReference type="ChEBI" id="CHEBI:29105"/>
    </cofactor>
</comment>
<dbReference type="InterPro" id="IPR036047">
    <property type="entry name" value="F-box-like_dom_sf"/>
</dbReference>
<evidence type="ECO:0000256" key="3">
    <source>
        <dbReference type="ARBA" id="ARBA00022801"/>
    </source>
</evidence>
<accession>A0A093V841</accession>
<keyword evidence="4" id="KW-0862">Zinc</keyword>
<dbReference type="EMBL" id="JPOX01000011">
    <property type="protein sequence ID" value="KFX48717.1"/>
    <property type="molecule type" value="Genomic_DNA"/>
</dbReference>
<dbReference type="SUPFAM" id="SSF51556">
    <property type="entry name" value="Metallo-dependent hydrolases"/>
    <property type="match status" value="1"/>
</dbReference>
<evidence type="ECO:0000259" key="6">
    <source>
        <dbReference type="PROSITE" id="PS50181"/>
    </source>
</evidence>
<sequence>MAPTNKNIMSLPTELHIQISSYLSYPDALALKHTNRHFYSLVYTSIHLKINWLLWRFEHKLECPRNEDCSLRTDASFCRSKTVRKIMERRRRHLECRSGEGGCFVVLGGSCRRKEVVPGWVRRGFRGWGDEVLIYGLLFVFWMAVWNVVRMRSMANTILLRNGTVLSHDGDKVVVLKDHDNLIVGNTIDQIGQGLTLPDNGEIIDCTDKIISPGFIIRTAICGRLSRKDSVNLLSEYGLLDKSILFSHANGISESDAALLVSKGAHISTTPATEMQMGLGESVAFRNDTKHHASIGVDCHANNSSDLLTQLRLGMQQARAAEDSQAMARGEYPSVAIKVEVFNLGTIQGAKAINMEDQIGSIEVGKRVDLVVFDASSPGMVCAAEEDPVAAVLINETGRGEEQVIGE</sequence>
<keyword evidence="2" id="KW-0479">Metal-binding</keyword>
<dbReference type="InterPro" id="IPR006680">
    <property type="entry name" value="Amidohydro-rel"/>
</dbReference>
<dbReference type="Pfam" id="PF12937">
    <property type="entry name" value="F-box-like"/>
    <property type="match status" value="1"/>
</dbReference>
<keyword evidence="3" id="KW-0378">Hydrolase</keyword>
<protein>
    <submittedName>
        <fullName evidence="7">5-methylthioadenosine/S-adenosylhomocysteine deaminase</fullName>
    </submittedName>
</protein>
<name>A0A093V841_TALMA</name>
<dbReference type="Gene3D" id="3.20.20.140">
    <property type="entry name" value="Metal-dependent hydrolases"/>
    <property type="match status" value="1"/>
</dbReference>
<evidence type="ECO:0000256" key="5">
    <source>
        <dbReference type="SAM" id="Phobius"/>
    </source>
</evidence>
<dbReference type="InterPro" id="IPR032466">
    <property type="entry name" value="Metal_Hydrolase"/>
</dbReference>
<keyword evidence="5" id="KW-0812">Transmembrane</keyword>
<dbReference type="PANTHER" id="PTHR11271">
    <property type="entry name" value="GUANINE DEAMINASE"/>
    <property type="match status" value="1"/>
</dbReference>
<keyword evidence="5" id="KW-0472">Membrane</keyword>
<evidence type="ECO:0000313" key="7">
    <source>
        <dbReference type="EMBL" id="KFX48717.1"/>
    </source>
</evidence>